<dbReference type="RefSeq" id="WP_055235922.1">
    <property type="nucleotide sequence ID" value="NZ_JBCHFH010000030.1"/>
</dbReference>
<dbReference type="InterPro" id="IPR011990">
    <property type="entry name" value="TPR-like_helical_dom_sf"/>
</dbReference>
<reference evidence="8 9" key="1">
    <citation type="submission" date="2018-08" db="EMBL/GenBank/DDBJ databases">
        <title>A genome reference for cultivated species of the human gut microbiota.</title>
        <authorList>
            <person name="Zou Y."/>
            <person name="Xue W."/>
            <person name="Luo G."/>
        </authorList>
    </citation>
    <scope>NUCLEOTIDE SEQUENCE [LARGE SCALE GENOMIC DNA]</scope>
    <source>
        <strain evidence="8 9">AF46-11NS</strain>
    </source>
</reference>
<name>A0A174HH73_9BACE</name>
<dbReference type="EMBL" id="QRNE01000012">
    <property type="protein sequence ID" value="RHK29021.1"/>
    <property type="molecule type" value="Genomic_DNA"/>
</dbReference>
<evidence type="ECO:0000313" key="9">
    <source>
        <dbReference type="Proteomes" id="UP000285503"/>
    </source>
</evidence>
<evidence type="ECO:0000256" key="5">
    <source>
        <dbReference type="ARBA" id="ARBA00023237"/>
    </source>
</evidence>
<dbReference type="Pfam" id="PF14322">
    <property type="entry name" value="SusD-like_3"/>
    <property type="match status" value="1"/>
</dbReference>
<dbReference type="Proteomes" id="UP000285503">
    <property type="component" value="Unassembled WGS sequence"/>
</dbReference>
<evidence type="ECO:0000259" key="7">
    <source>
        <dbReference type="Pfam" id="PF14322"/>
    </source>
</evidence>
<evidence type="ECO:0000256" key="2">
    <source>
        <dbReference type="ARBA" id="ARBA00006275"/>
    </source>
</evidence>
<dbReference type="AlphaFoldDB" id="A0A174HH73"/>
<comment type="subcellular location">
    <subcellularLocation>
        <location evidence="1">Cell outer membrane</location>
    </subcellularLocation>
</comment>
<dbReference type="InterPro" id="IPR033985">
    <property type="entry name" value="SusD-like_N"/>
</dbReference>
<keyword evidence="5" id="KW-0998">Cell outer membrane</keyword>
<evidence type="ECO:0000313" key="8">
    <source>
        <dbReference type="EMBL" id="RHK29021.1"/>
    </source>
</evidence>
<sequence length="584" mass="66492">MKLSNLYTTLFFSLCLSFQSCLDMSPEEQLSDSDMWKNPGQFEAFAKNFYGWTRDFGGLGDAHGDVQADLFSTNPKNIFSNGTSTIPLTDKSYTDAYANLRQVNLLLQKAESYSLPEGIKVPVGEAYFFRAYIYFDLLQRFGGVIKVEEPLDITSPELYRAQNTREEITEFIISDLKEAIARLPKFKDITTANAGTISLEGAQAFLSRVGLYAGTWEKFHNGNGSNTELSKKWLKIAYEAADAVIESKTFELFKPSDLVIEGDEGAAYRYLFILENEKSNPAGINKSANKEYIFSRRHDTTLAPIGINITEGRFNNALYVTRKLANMYLQKSTGLPINISTWNYSAKNSEYFDRDNRMSSIMMVDGGFYFSSNGGRYRRTWLGDAAEIKAAGLTAHNASGGTGYRCRKWCSEREVENRNEGYDYPIIRYAEVLLNYAEAKFECDDNISEPDLDKSLNLVRLRVNPTMPKLSNALLRGTGTNMRTEIRRERTVELIDECFRLDDLKRWKTAEYEMPEDMLGIKYTGTAFETSGWAGVVTNTEGCLIWESGRKWDNKQYLYPFPLDQLQLNTNLRPNWQSTNPYVK</sequence>
<proteinExistence type="inferred from homology"/>
<accession>A0A174HH73</accession>
<evidence type="ECO:0000259" key="6">
    <source>
        <dbReference type="Pfam" id="PF07980"/>
    </source>
</evidence>
<dbReference type="GO" id="GO:0009279">
    <property type="term" value="C:cell outer membrane"/>
    <property type="evidence" value="ECO:0007669"/>
    <property type="project" value="UniProtKB-SubCell"/>
</dbReference>
<feature type="domain" description="SusD-like N-terminal" evidence="7">
    <location>
        <begin position="91"/>
        <end position="210"/>
    </location>
</feature>
<dbReference type="Pfam" id="PF07980">
    <property type="entry name" value="SusD_RagB"/>
    <property type="match status" value="1"/>
</dbReference>
<dbReference type="InterPro" id="IPR012944">
    <property type="entry name" value="SusD_RagB_dom"/>
</dbReference>
<protein>
    <submittedName>
        <fullName evidence="8">RagB/SusD family nutrient uptake outer membrane protein</fullName>
    </submittedName>
</protein>
<comment type="similarity">
    <text evidence="2">Belongs to the SusD family.</text>
</comment>
<dbReference type="SUPFAM" id="SSF48452">
    <property type="entry name" value="TPR-like"/>
    <property type="match status" value="1"/>
</dbReference>
<dbReference type="PROSITE" id="PS51257">
    <property type="entry name" value="PROKAR_LIPOPROTEIN"/>
    <property type="match status" value="1"/>
</dbReference>
<keyword evidence="3" id="KW-0732">Signal</keyword>
<evidence type="ECO:0000256" key="1">
    <source>
        <dbReference type="ARBA" id="ARBA00004442"/>
    </source>
</evidence>
<evidence type="ECO:0000256" key="3">
    <source>
        <dbReference type="ARBA" id="ARBA00022729"/>
    </source>
</evidence>
<dbReference type="Gene3D" id="1.25.40.390">
    <property type="match status" value="1"/>
</dbReference>
<organism evidence="8 9">
    <name type="scientific">Bacteroides xylanisolvens</name>
    <dbReference type="NCBI Taxonomy" id="371601"/>
    <lineage>
        <taxon>Bacteria</taxon>
        <taxon>Pseudomonadati</taxon>
        <taxon>Bacteroidota</taxon>
        <taxon>Bacteroidia</taxon>
        <taxon>Bacteroidales</taxon>
        <taxon>Bacteroidaceae</taxon>
        <taxon>Bacteroides</taxon>
    </lineage>
</organism>
<feature type="domain" description="RagB/SusD" evidence="6">
    <location>
        <begin position="301"/>
        <end position="575"/>
    </location>
</feature>
<evidence type="ECO:0000256" key="4">
    <source>
        <dbReference type="ARBA" id="ARBA00023136"/>
    </source>
</evidence>
<keyword evidence="4" id="KW-0472">Membrane</keyword>
<comment type="caution">
    <text evidence="8">The sequence shown here is derived from an EMBL/GenBank/DDBJ whole genome shotgun (WGS) entry which is preliminary data.</text>
</comment>
<gene>
    <name evidence="8" type="ORF">DW075_03970</name>
</gene>